<dbReference type="InterPro" id="IPR017045">
    <property type="entry name" value="Malt_Pase/Glycosyl_Hdrlase"/>
</dbReference>
<protein>
    <submittedName>
        <fullName evidence="8">Glycoside hydrolase family 65 protein</fullName>
    </submittedName>
</protein>
<dbReference type="Proteomes" id="UP001164439">
    <property type="component" value="Chromosome"/>
</dbReference>
<dbReference type="RefSeq" id="WP_269657184.1">
    <property type="nucleotide sequence ID" value="NZ_CP114413.1"/>
</dbReference>
<evidence type="ECO:0000256" key="4">
    <source>
        <dbReference type="ARBA" id="ARBA00023295"/>
    </source>
</evidence>
<dbReference type="Pfam" id="PF03632">
    <property type="entry name" value="Glyco_hydro_65m"/>
    <property type="match status" value="1"/>
</dbReference>
<keyword evidence="9" id="KW-1185">Reference proteome</keyword>
<dbReference type="SUPFAM" id="SSF48208">
    <property type="entry name" value="Six-hairpin glycosidases"/>
    <property type="match status" value="1"/>
</dbReference>
<name>A0ABY7K9S9_9ACTN</name>
<dbReference type="Gene3D" id="1.50.10.10">
    <property type="match status" value="1"/>
</dbReference>
<dbReference type="Pfam" id="PF03633">
    <property type="entry name" value="Glyco_hydro_65C"/>
    <property type="match status" value="1"/>
</dbReference>
<keyword evidence="3" id="KW-0808">Transferase</keyword>
<dbReference type="InterPro" id="IPR011013">
    <property type="entry name" value="Gal_mutarotase_sf_dom"/>
</dbReference>
<keyword evidence="2" id="KW-0328">Glycosyltransferase</keyword>
<dbReference type="InterPro" id="IPR037018">
    <property type="entry name" value="GH65_N"/>
</dbReference>
<dbReference type="Pfam" id="PF03636">
    <property type="entry name" value="Glyco_hydro_65N"/>
    <property type="match status" value="1"/>
</dbReference>
<dbReference type="PANTHER" id="PTHR11051">
    <property type="entry name" value="GLYCOSYL HYDROLASE-RELATED"/>
    <property type="match status" value="1"/>
</dbReference>
<organism evidence="8 9">
    <name type="scientific">Streptomyces cinnabarinus</name>
    <dbReference type="NCBI Taxonomy" id="67287"/>
    <lineage>
        <taxon>Bacteria</taxon>
        <taxon>Bacillati</taxon>
        <taxon>Actinomycetota</taxon>
        <taxon>Actinomycetes</taxon>
        <taxon>Kitasatosporales</taxon>
        <taxon>Streptomycetaceae</taxon>
        <taxon>Streptomyces</taxon>
    </lineage>
</organism>
<feature type="domain" description="Glycoside hydrolase family 65 N-terminal" evidence="7">
    <location>
        <begin position="8"/>
        <end position="256"/>
    </location>
</feature>
<dbReference type="EMBL" id="CP114413">
    <property type="protein sequence ID" value="WAZ19496.1"/>
    <property type="molecule type" value="Genomic_DNA"/>
</dbReference>
<reference evidence="8" key="1">
    <citation type="submission" date="2022-12" db="EMBL/GenBank/DDBJ databases">
        <authorList>
            <person name="Ruckert C."/>
            <person name="Busche T."/>
            <person name="Kalinowski J."/>
            <person name="Wittmann C."/>
        </authorList>
    </citation>
    <scope>NUCLEOTIDE SEQUENCE</scope>
    <source>
        <strain evidence="8">DSM 40467</strain>
    </source>
</reference>
<comment type="similarity">
    <text evidence="1">Belongs to the glycosyl hydrolase 65 family.</text>
</comment>
<proteinExistence type="inferred from homology"/>
<evidence type="ECO:0000256" key="3">
    <source>
        <dbReference type="ARBA" id="ARBA00022679"/>
    </source>
</evidence>
<dbReference type="InterPro" id="IPR005195">
    <property type="entry name" value="Glyco_hydro_65_M"/>
</dbReference>
<feature type="domain" description="Glycoside hydrolase family 65 C-terminal" evidence="6">
    <location>
        <begin position="713"/>
        <end position="777"/>
    </location>
</feature>
<sequence>MTGWTWEYEGYEPADQRLRESLCTLGNGYFATRGALPECVADDIHYPGTYVAGCYNRLTSDVAGRQVENEDMVNVPNWLPLRFRPVGGSWLTPDTATVLEHRMDLLLASGVLERRTRFDLGEGGVLSVLQRRIVHMADPHLAALRTEFTAEGFSGELEVEALLDGSVTNAGVPRYRDLDGRHLTHVHAGTAVPETVWLRCRTRTSDIRIGMAARLVSEAPVVVRNKSPRTTQHTVLSLAEGRTVTVDKIVALHTSRDPAISDPLYAAIDRVGRVPGFDDLLVSHRTAWNQLWRRAALDVAGEAGRILRLHLFHVLQTLSPHTADLDVGVPARGLHGEAYRGHVFWDELFVLPFLNLHFPEVSRALLRYRHRRLEQACTSALVVGRRGALYPWQSGSDGREETQQLHLNPRSGRWLPDNSRLQYHVGSAIAYNVWQYYEASGDMEFLHTKGAEMLLRIARFWADAAVHDDTLGRHRIKGVVGPDEYHDAYPEASAPGLDDNAYTNVTAAWVLARTLELIDALPEPRRRELTERTGLDGSELERWEEVSRTLHVPFHRGVISQFDGYGELAELPWAEYRQRYGDIRRLDRILEAEGDTVNRYQASKQADVLMLGYLFAPAELRDLFSRLGVRFDDDIWHRTVDYYLHRTSHGSTLSGLVHGWVLARARRAEAWKFCQEALQGDIADVQGGTTGEGIHLGAMAGTLDLVQRGLTGLETRGGALWLDPVPLPELSSYGFALRYQGNWGVRVHLERRELDIAVPSSDQSPIEVRLPDRTVVVEPGETVRLKLPD</sequence>
<evidence type="ECO:0000313" key="8">
    <source>
        <dbReference type="EMBL" id="WAZ19496.1"/>
    </source>
</evidence>
<evidence type="ECO:0000259" key="6">
    <source>
        <dbReference type="Pfam" id="PF03633"/>
    </source>
</evidence>
<dbReference type="Gene3D" id="2.60.420.10">
    <property type="entry name" value="Maltose phosphorylase, domain 3"/>
    <property type="match status" value="1"/>
</dbReference>
<evidence type="ECO:0000259" key="5">
    <source>
        <dbReference type="Pfam" id="PF03632"/>
    </source>
</evidence>
<keyword evidence="4" id="KW-0326">Glycosidase</keyword>
<dbReference type="SUPFAM" id="SSF74650">
    <property type="entry name" value="Galactose mutarotase-like"/>
    <property type="match status" value="1"/>
</dbReference>
<evidence type="ECO:0000256" key="2">
    <source>
        <dbReference type="ARBA" id="ARBA00022676"/>
    </source>
</evidence>
<dbReference type="InterPro" id="IPR012341">
    <property type="entry name" value="6hp_glycosidase-like_sf"/>
</dbReference>
<dbReference type="InterPro" id="IPR008928">
    <property type="entry name" value="6-hairpin_glycosidase_sf"/>
</dbReference>
<feature type="domain" description="Glycoside hydrolase family 65 central catalytic" evidence="5">
    <location>
        <begin position="308"/>
        <end position="703"/>
    </location>
</feature>
<evidence type="ECO:0000259" key="7">
    <source>
        <dbReference type="Pfam" id="PF03636"/>
    </source>
</evidence>
<dbReference type="GO" id="GO:0016787">
    <property type="term" value="F:hydrolase activity"/>
    <property type="evidence" value="ECO:0007669"/>
    <property type="project" value="UniProtKB-KW"/>
</dbReference>
<evidence type="ECO:0000313" key="9">
    <source>
        <dbReference type="Proteomes" id="UP001164439"/>
    </source>
</evidence>
<dbReference type="PIRSF" id="PIRSF036289">
    <property type="entry name" value="Glycosyl_hydrolase_malt_phosph"/>
    <property type="match status" value="1"/>
</dbReference>
<accession>A0ABY7K9S9</accession>
<dbReference type="PANTHER" id="PTHR11051:SF8">
    <property type="entry name" value="PROTEIN-GLUCOSYLGALACTOSYLHYDROXYLYSINE GLUCOSIDASE"/>
    <property type="match status" value="1"/>
</dbReference>
<dbReference type="InterPro" id="IPR005196">
    <property type="entry name" value="Glyco_hydro_65_N"/>
</dbReference>
<keyword evidence="8" id="KW-0378">Hydrolase</keyword>
<dbReference type="Gene3D" id="2.70.98.40">
    <property type="entry name" value="Glycoside hydrolase, family 65, N-terminal domain"/>
    <property type="match status" value="1"/>
</dbReference>
<gene>
    <name evidence="8" type="ORF">STRCI_000551</name>
</gene>
<dbReference type="InterPro" id="IPR005194">
    <property type="entry name" value="Glyco_hydro_65_C"/>
</dbReference>
<evidence type="ECO:0000256" key="1">
    <source>
        <dbReference type="ARBA" id="ARBA00006768"/>
    </source>
</evidence>